<evidence type="ECO:0000259" key="2">
    <source>
        <dbReference type="PROSITE" id="PS51471"/>
    </source>
</evidence>
<dbReference type="GO" id="GO:0046872">
    <property type="term" value="F:metal ion binding"/>
    <property type="evidence" value="ECO:0007669"/>
    <property type="project" value="UniProtKB-KW"/>
</dbReference>
<proteinExistence type="inferred from homology"/>
<dbReference type="InterPro" id="IPR011990">
    <property type="entry name" value="TPR-like_helical_dom_sf"/>
</dbReference>
<organism evidence="4">
    <name type="scientific">Aureococcus anophagefferens</name>
    <name type="common">Harmful bloom alga</name>
    <dbReference type="NCBI Taxonomy" id="44056"/>
    <lineage>
        <taxon>Eukaryota</taxon>
        <taxon>Sar</taxon>
        <taxon>Stramenopiles</taxon>
        <taxon>Ochrophyta</taxon>
        <taxon>Pelagophyceae</taxon>
        <taxon>Pelagomonadales</taxon>
        <taxon>Pelagomonadaceae</taxon>
        <taxon>Aureococcus</taxon>
    </lineage>
</organism>
<dbReference type="eggNOG" id="ENOG502SWZZ">
    <property type="taxonomic scope" value="Eukaryota"/>
</dbReference>
<dbReference type="EMBL" id="GL833121">
    <property type="protein sequence ID" value="EGB11830.1"/>
    <property type="molecule type" value="Genomic_DNA"/>
</dbReference>
<keyword evidence="1" id="KW-0479">Metal-binding</keyword>
<comment type="similarity">
    <text evidence="1">Belongs to the iron/ascorbate-dependent oxidoreductase family.</text>
</comment>
<reference evidence="3 4" key="1">
    <citation type="journal article" date="2011" name="Proc. Natl. Acad. Sci. U.S.A.">
        <title>Niche of harmful alga Aureococcus anophagefferens revealed through ecogenomics.</title>
        <authorList>
            <person name="Gobler C.J."/>
            <person name="Berry D.L."/>
            <person name="Dyhrman S.T."/>
            <person name="Wilhelm S.W."/>
            <person name="Salamov A."/>
            <person name="Lobanov A.V."/>
            <person name="Zhang Y."/>
            <person name="Collier J.L."/>
            <person name="Wurch L.L."/>
            <person name="Kustka A.B."/>
            <person name="Dill B.D."/>
            <person name="Shah M."/>
            <person name="VerBerkmoes N.C."/>
            <person name="Kuo A."/>
            <person name="Terry A."/>
            <person name="Pangilinan J."/>
            <person name="Lindquist E.A."/>
            <person name="Lucas S."/>
            <person name="Paulsen I.T."/>
            <person name="Hattenrath-Lehmann T.K."/>
            <person name="Talmage S.C."/>
            <person name="Walker E.A."/>
            <person name="Koch F."/>
            <person name="Burson A.M."/>
            <person name="Marcoval M.A."/>
            <person name="Tang Y.Z."/>
            <person name="Lecleir G.R."/>
            <person name="Coyne K.J."/>
            <person name="Berg G.M."/>
            <person name="Bertrand E.M."/>
            <person name="Saito M.A."/>
            <person name="Gladyshev V.N."/>
            <person name="Grigoriev I.V."/>
        </authorList>
    </citation>
    <scope>NUCLEOTIDE SEQUENCE [LARGE SCALE GENOMIC DNA]</scope>
    <source>
        <strain evidence="4">CCMP 1984</strain>
    </source>
</reference>
<dbReference type="Gene3D" id="2.60.120.620">
    <property type="entry name" value="q2cbj1_9rhob like domain"/>
    <property type="match status" value="1"/>
</dbReference>
<dbReference type="InterPro" id="IPR044862">
    <property type="entry name" value="Pro_4_hyd_alph_FE2OG_OXY"/>
</dbReference>
<evidence type="ECO:0000256" key="1">
    <source>
        <dbReference type="RuleBase" id="RU003682"/>
    </source>
</evidence>
<dbReference type="Gene3D" id="1.25.40.10">
    <property type="entry name" value="Tetratricopeptide repeat domain"/>
    <property type="match status" value="1"/>
</dbReference>
<sequence length="318" mass="33124">MAAMTDAPPLLTWRRGGGAALLEEIDALVANHCDAHACALRSFGDSSDKAHRAWYLQREAVASGFADRLWACCAACDAWGVTARGGEALRRRGRPALRCLEILRYDAGGGALGLHDDGETLLTTSLMVSPAGAFEGGAVEVARWPGRLERADPARGDVVAWRGWEKHRVAPVTRGARVVVVAEWWAGPDAPRADRRAPSTEPRLRAALDLDPASPALLAAVAHLRAAAGDAEGALALYDASLAGDPTCGAARFSRALLRARARDFAGAEADLAALAHAGAADPDVHAQLGALQARRGAVDEAAESFRLAAVARGGAGT</sequence>
<dbReference type="Pfam" id="PF13640">
    <property type="entry name" value="2OG-FeII_Oxy_3"/>
    <property type="match status" value="1"/>
</dbReference>
<dbReference type="GO" id="GO:0016491">
    <property type="term" value="F:oxidoreductase activity"/>
    <property type="evidence" value="ECO:0007669"/>
    <property type="project" value="UniProtKB-KW"/>
</dbReference>
<dbReference type="RefSeq" id="XP_009032953.1">
    <property type="nucleotide sequence ID" value="XM_009034705.1"/>
</dbReference>
<dbReference type="KEGG" id="aaf:AURANDRAFT_61040"/>
<keyword evidence="1" id="KW-0560">Oxidoreductase</keyword>
<dbReference type="SUPFAM" id="SSF48452">
    <property type="entry name" value="TPR-like"/>
    <property type="match status" value="1"/>
</dbReference>
<dbReference type="GeneID" id="20223286"/>
<feature type="domain" description="Fe2OG dioxygenase" evidence="2">
    <location>
        <begin position="95"/>
        <end position="187"/>
    </location>
</feature>
<name>F0XYU9_AURAN</name>
<gene>
    <name evidence="3" type="ORF">AURANDRAFT_61040</name>
</gene>
<dbReference type="AlphaFoldDB" id="F0XYU9"/>
<dbReference type="Proteomes" id="UP000002729">
    <property type="component" value="Unassembled WGS sequence"/>
</dbReference>
<dbReference type="OMA" id="VEVARWP"/>
<evidence type="ECO:0000313" key="4">
    <source>
        <dbReference type="Proteomes" id="UP000002729"/>
    </source>
</evidence>
<dbReference type="PROSITE" id="PS51471">
    <property type="entry name" value="FE2OG_OXY"/>
    <property type="match status" value="1"/>
</dbReference>
<keyword evidence="1" id="KW-0408">Iron</keyword>
<dbReference type="InterPro" id="IPR005123">
    <property type="entry name" value="Oxoglu/Fe-dep_dioxygenase_dom"/>
</dbReference>
<protein>
    <recommendedName>
        <fullName evidence="2">Fe2OG dioxygenase domain-containing protein</fullName>
    </recommendedName>
</protein>
<dbReference type="InParanoid" id="F0XYU9"/>
<keyword evidence="4" id="KW-1185">Reference proteome</keyword>
<evidence type="ECO:0000313" key="3">
    <source>
        <dbReference type="EMBL" id="EGB11830.1"/>
    </source>
</evidence>
<accession>F0XYU9</accession>